<dbReference type="KEGG" id="marq:MARGE09_P1840"/>
<evidence type="ECO:0000256" key="10">
    <source>
        <dbReference type="ARBA" id="ARBA00035657"/>
    </source>
</evidence>
<evidence type="ECO:0000313" key="15">
    <source>
        <dbReference type="EMBL" id="BCD97639.1"/>
    </source>
</evidence>
<evidence type="ECO:0000313" key="16">
    <source>
        <dbReference type="Proteomes" id="UP001320119"/>
    </source>
</evidence>
<gene>
    <name evidence="15" type="ORF">MARGE09_P1840</name>
</gene>
<dbReference type="AlphaFoldDB" id="A0AAN2BK52"/>
<evidence type="ECO:0000256" key="11">
    <source>
        <dbReference type="ARBA" id="ARBA00035703"/>
    </source>
</evidence>
<evidence type="ECO:0000256" key="3">
    <source>
        <dbReference type="ARBA" id="ARBA00022519"/>
    </source>
</evidence>
<feature type="transmembrane region" description="Helical" evidence="14">
    <location>
        <begin position="6"/>
        <end position="26"/>
    </location>
</feature>
<evidence type="ECO:0000256" key="7">
    <source>
        <dbReference type="ARBA" id="ARBA00022989"/>
    </source>
</evidence>
<protein>
    <recommendedName>
        <fullName evidence="11">Z-ring associated protein G</fullName>
    </recommendedName>
    <alternativeName>
        <fullName evidence="12">Cell division protein ZapG</fullName>
    </alternativeName>
</protein>
<dbReference type="GO" id="GO:0005886">
    <property type="term" value="C:plasma membrane"/>
    <property type="evidence" value="ECO:0007669"/>
    <property type="project" value="UniProtKB-SubCell"/>
</dbReference>
<keyword evidence="6" id="KW-0133">Cell shape</keyword>
<evidence type="ECO:0000256" key="9">
    <source>
        <dbReference type="ARBA" id="ARBA00023306"/>
    </source>
</evidence>
<dbReference type="RefSeq" id="WP_236987102.1">
    <property type="nucleotide sequence ID" value="NZ_AP023086.1"/>
</dbReference>
<dbReference type="Pfam" id="PF06295">
    <property type="entry name" value="ZapG-like"/>
    <property type="match status" value="1"/>
</dbReference>
<accession>A0AAN2BK52</accession>
<keyword evidence="4" id="KW-0132">Cell division</keyword>
<organism evidence="15 16">
    <name type="scientific">Marinagarivorans cellulosilyticus</name>
    <dbReference type="NCBI Taxonomy" id="2721545"/>
    <lineage>
        <taxon>Bacteria</taxon>
        <taxon>Pseudomonadati</taxon>
        <taxon>Pseudomonadota</taxon>
        <taxon>Gammaproteobacteria</taxon>
        <taxon>Cellvibrionales</taxon>
        <taxon>Cellvibrionaceae</taxon>
        <taxon>Marinagarivorans</taxon>
    </lineage>
</organism>
<dbReference type="GO" id="GO:0008360">
    <property type="term" value="P:regulation of cell shape"/>
    <property type="evidence" value="ECO:0007669"/>
    <property type="project" value="UniProtKB-KW"/>
</dbReference>
<comment type="similarity">
    <text evidence="10">Belongs to the ZapG family.</text>
</comment>
<dbReference type="EMBL" id="AP023086">
    <property type="protein sequence ID" value="BCD97639.1"/>
    <property type="molecule type" value="Genomic_DNA"/>
</dbReference>
<keyword evidence="2" id="KW-1003">Cell membrane</keyword>
<keyword evidence="7 14" id="KW-1133">Transmembrane helix</keyword>
<dbReference type="Proteomes" id="UP001320119">
    <property type="component" value="Chromosome"/>
</dbReference>
<evidence type="ECO:0000256" key="13">
    <source>
        <dbReference type="SAM" id="MobiDB-lite"/>
    </source>
</evidence>
<reference evidence="15 16" key="1">
    <citation type="journal article" date="2022" name="IScience">
        <title>An ultrasensitive nanofiber-based assay for enzymatic hydrolysis and deep-sea microbial degradation of cellulose.</title>
        <authorList>
            <person name="Tsudome M."/>
            <person name="Tachioka M."/>
            <person name="Miyazaki M."/>
            <person name="Uchimura K."/>
            <person name="Tsuda M."/>
            <person name="Takaki Y."/>
            <person name="Deguchi S."/>
        </authorList>
    </citation>
    <scope>NUCLEOTIDE SEQUENCE [LARGE SCALE GENOMIC DNA]</scope>
    <source>
        <strain evidence="15 16">GE09</strain>
    </source>
</reference>
<keyword evidence="9" id="KW-0131">Cell cycle</keyword>
<dbReference type="GO" id="GO:0051301">
    <property type="term" value="P:cell division"/>
    <property type="evidence" value="ECO:0007669"/>
    <property type="project" value="UniProtKB-KW"/>
</dbReference>
<evidence type="ECO:0000256" key="12">
    <source>
        <dbReference type="ARBA" id="ARBA00035727"/>
    </source>
</evidence>
<feature type="region of interest" description="Disordered" evidence="13">
    <location>
        <begin position="101"/>
        <end position="165"/>
    </location>
</feature>
<evidence type="ECO:0000256" key="1">
    <source>
        <dbReference type="ARBA" id="ARBA00004377"/>
    </source>
</evidence>
<proteinExistence type="inferred from homology"/>
<evidence type="ECO:0000256" key="14">
    <source>
        <dbReference type="SAM" id="Phobius"/>
    </source>
</evidence>
<comment type="subcellular location">
    <subcellularLocation>
        <location evidence="1">Cell inner membrane</location>
        <topology evidence="1">Single-pass membrane protein</topology>
    </subcellularLocation>
</comment>
<evidence type="ECO:0000256" key="5">
    <source>
        <dbReference type="ARBA" id="ARBA00022692"/>
    </source>
</evidence>
<evidence type="ECO:0000256" key="4">
    <source>
        <dbReference type="ARBA" id="ARBA00022618"/>
    </source>
</evidence>
<keyword evidence="5 14" id="KW-0812">Transmembrane</keyword>
<evidence type="ECO:0000256" key="6">
    <source>
        <dbReference type="ARBA" id="ARBA00022960"/>
    </source>
</evidence>
<name>A0AAN2BK52_9GAMM</name>
<dbReference type="PANTHER" id="PTHR39579">
    <property type="entry name" value="INNER MEMBRANE PROTEIN YHCB"/>
    <property type="match status" value="1"/>
</dbReference>
<keyword evidence="3" id="KW-0997">Cell inner membrane</keyword>
<evidence type="ECO:0000256" key="2">
    <source>
        <dbReference type="ARBA" id="ARBA00022475"/>
    </source>
</evidence>
<keyword evidence="8 14" id="KW-0472">Membrane</keyword>
<dbReference type="InterPro" id="IPR009386">
    <property type="entry name" value="ZapG-like"/>
</dbReference>
<dbReference type="PANTHER" id="PTHR39579:SF1">
    <property type="entry name" value="INNER MEMBRANE PROTEIN YHCB"/>
    <property type="match status" value="1"/>
</dbReference>
<sequence length="165" mass="17979">MISTSALIATSIICLIAGAGLGALAMRIYSSARQPKDLEARHNTLQNEYNQYQQNVAQHFVDTSRLIAETQQRQQQLREHLVKGALHLTSADISRAILAQGDEEQPLTEGAALENLDPADLTPPKDWAPKIPGEGGVLSEEFGLKEESEETDSIEVRTATKSTKA</sequence>
<keyword evidence="16" id="KW-1185">Reference proteome</keyword>
<evidence type="ECO:0000256" key="8">
    <source>
        <dbReference type="ARBA" id="ARBA00023136"/>
    </source>
</evidence>